<reference evidence="8 9" key="1">
    <citation type="submission" date="2016-07" db="EMBL/GenBank/DDBJ databases">
        <title>Pervasive Adenine N6-methylation of Active Genes in Fungi.</title>
        <authorList>
            <consortium name="DOE Joint Genome Institute"/>
            <person name="Mondo S.J."/>
            <person name="Dannebaum R.O."/>
            <person name="Kuo R.C."/>
            <person name="Labutti K."/>
            <person name="Haridas S."/>
            <person name="Kuo A."/>
            <person name="Salamov A."/>
            <person name="Ahrendt S.R."/>
            <person name="Lipzen A."/>
            <person name="Sullivan W."/>
            <person name="Andreopoulos W.B."/>
            <person name="Clum A."/>
            <person name="Lindquist E."/>
            <person name="Daum C."/>
            <person name="Ramamoorthy G.K."/>
            <person name="Gryganskyi A."/>
            <person name="Culley D."/>
            <person name="Magnuson J.K."/>
            <person name="James T.Y."/>
            <person name="O'Malley M.A."/>
            <person name="Stajich J.E."/>
            <person name="Spatafora J.W."/>
            <person name="Visel A."/>
            <person name="Grigoriev I.V."/>
        </authorList>
    </citation>
    <scope>NUCLEOTIDE SEQUENCE [LARGE SCALE GENOMIC DNA]</scope>
    <source>
        <strain evidence="8 9">PL171</strain>
    </source>
</reference>
<keyword evidence="2" id="KW-0813">Transport</keyword>
<protein>
    <recommendedName>
        <fullName evidence="7">Cation efflux protein transmembrane domain-containing protein</fullName>
    </recommendedName>
</protein>
<evidence type="ECO:0000256" key="2">
    <source>
        <dbReference type="ARBA" id="ARBA00022448"/>
    </source>
</evidence>
<dbReference type="AlphaFoldDB" id="A0A1Y2HK35"/>
<dbReference type="Gene3D" id="1.20.1510.10">
    <property type="entry name" value="Cation efflux protein transmembrane domain"/>
    <property type="match status" value="1"/>
</dbReference>
<keyword evidence="3 6" id="KW-0812">Transmembrane</keyword>
<evidence type="ECO:0000256" key="1">
    <source>
        <dbReference type="ARBA" id="ARBA00004141"/>
    </source>
</evidence>
<dbReference type="STRING" id="765915.A0A1Y2HK35"/>
<dbReference type="InterPro" id="IPR040177">
    <property type="entry name" value="SLC30A9"/>
</dbReference>
<dbReference type="SUPFAM" id="SSF161111">
    <property type="entry name" value="Cation efflux protein transmembrane domain-like"/>
    <property type="match status" value="1"/>
</dbReference>
<keyword evidence="5 6" id="KW-0472">Membrane</keyword>
<evidence type="ECO:0000313" key="8">
    <source>
        <dbReference type="EMBL" id="ORZ34211.1"/>
    </source>
</evidence>
<dbReference type="GO" id="GO:0008324">
    <property type="term" value="F:monoatomic cation transmembrane transporter activity"/>
    <property type="evidence" value="ECO:0007669"/>
    <property type="project" value="InterPro"/>
</dbReference>
<comment type="caution">
    <text evidence="8">The sequence shown here is derived from an EMBL/GenBank/DDBJ whole genome shotgun (WGS) entry which is preliminary data.</text>
</comment>
<organism evidence="8 9">
    <name type="scientific">Catenaria anguillulae PL171</name>
    <dbReference type="NCBI Taxonomy" id="765915"/>
    <lineage>
        <taxon>Eukaryota</taxon>
        <taxon>Fungi</taxon>
        <taxon>Fungi incertae sedis</taxon>
        <taxon>Blastocladiomycota</taxon>
        <taxon>Blastocladiomycetes</taxon>
        <taxon>Blastocladiales</taxon>
        <taxon>Catenariaceae</taxon>
        <taxon>Catenaria</taxon>
    </lineage>
</organism>
<dbReference type="EMBL" id="MCFL01000030">
    <property type="protein sequence ID" value="ORZ34211.1"/>
    <property type="molecule type" value="Genomic_DNA"/>
</dbReference>
<dbReference type="GO" id="GO:0016020">
    <property type="term" value="C:membrane"/>
    <property type="evidence" value="ECO:0007669"/>
    <property type="project" value="UniProtKB-SubCell"/>
</dbReference>
<dbReference type="PANTHER" id="PTHR13414">
    <property type="entry name" value="HUEL-CATION TRANSPORTER"/>
    <property type="match status" value="1"/>
</dbReference>
<feature type="domain" description="Cation efflux protein transmembrane" evidence="7">
    <location>
        <begin position="3"/>
        <end position="151"/>
    </location>
</feature>
<feature type="transmembrane region" description="Helical" evidence="6">
    <location>
        <begin position="20"/>
        <end position="43"/>
    </location>
</feature>
<dbReference type="GO" id="GO:0006882">
    <property type="term" value="P:intracellular zinc ion homeostasis"/>
    <property type="evidence" value="ECO:0007669"/>
    <property type="project" value="TreeGrafter"/>
</dbReference>
<name>A0A1Y2HK35_9FUNG</name>
<evidence type="ECO:0000313" key="9">
    <source>
        <dbReference type="Proteomes" id="UP000193411"/>
    </source>
</evidence>
<dbReference type="GO" id="GO:0006829">
    <property type="term" value="P:zinc ion transport"/>
    <property type="evidence" value="ECO:0007669"/>
    <property type="project" value="InterPro"/>
</dbReference>
<dbReference type="Proteomes" id="UP000193411">
    <property type="component" value="Unassembled WGS sequence"/>
</dbReference>
<accession>A0A1Y2HK35</accession>
<evidence type="ECO:0000259" key="7">
    <source>
        <dbReference type="Pfam" id="PF01545"/>
    </source>
</evidence>
<sequence length="236" mass="25483">MRASRQPDSLHPYGFSRERYAWSLLSGCGIFFLGGGVSMYHGITGILNPHLAEDLHLAFMVLAGSAQVRKAAEESEMGVLDYIKKGADPTAVQILLEDAAAISGVAVASTCLGLSYYTGNPLFDALGSTLIGGILGTTAIFLIRRNMAMLVETSMPPHREALVVSTLLADPIVKSVHDVKSTAIGLDGARFKAERLASMEGVDWEKERDKVLGMQDKDELARKTVPEVKHIDLEIL</sequence>
<dbReference type="GO" id="GO:0005783">
    <property type="term" value="C:endoplasmic reticulum"/>
    <property type="evidence" value="ECO:0007669"/>
    <property type="project" value="TreeGrafter"/>
</dbReference>
<evidence type="ECO:0000256" key="5">
    <source>
        <dbReference type="ARBA" id="ARBA00023136"/>
    </source>
</evidence>
<keyword evidence="4 6" id="KW-1133">Transmembrane helix</keyword>
<gene>
    <name evidence="8" type="ORF">BCR44DRAFT_1436793</name>
</gene>
<dbReference type="Pfam" id="PF01545">
    <property type="entry name" value="Cation_efflux"/>
    <property type="match status" value="1"/>
</dbReference>
<keyword evidence="9" id="KW-1185">Reference proteome</keyword>
<evidence type="ECO:0000256" key="6">
    <source>
        <dbReference type="SAM" id="Phobius"/>
    </source>
</evidence>
<evidence type="ECO:0000256" key="3">
    <source>
        <dbReference type="ARBA" id="ARBA00022692"/>
    </source>
</evidence>
<dbReference type="InterPro" id="IPR027469">
    <property type="entry name" value="Cation_efflux_TMD_sf"/>
</dbReference>
<dbReference type="InterPro" id="IPR058533">
    <property type="entry name" value="Cation_efflux_TM"/>
</dbReference>
<dbReference type="PANTHER" id="PTHR13414:SF9">
    <property type="entry name" value="PROTON-COUPLED ZINC ANTIPORTER SLC30A9, MITOCHONDRIAL"/>
    <property type="match status" value="1"/>
</dbReference>
<proteinExistence type="predicted"/>
<feature type="transmembrane region" description="Helical" evidence="6">
    <location>
        <begin position="122"/>
        <end position="143"/>
    </location>
</feature>
<dbReference type="OrthoDB" id="407410at2759"/>
<evidence type="ECO:0000256" key="4">
    <source>
        <dbReference type="ARBA" id="ARBA00022989"/>
    </source>
</evidence>
<comment type="subcellular location">
    <subcellularLocation>
        <location evidence="1">Membrane</location>
        <topology evidence="1">Multi-pass membrane protein</topology>
    </subcellularLocation>
</comment>